<name>E8M9B6_PHOS4</name>
<dbReference type="InterPro" id="IPR001466">
    <property type="entry name" value="Beta-lactam-related"/>
</dbReference>
<reference evidence="3 4" key="1">
    <citation type="journal article" date="2012" name="Int. J. Syst. Evol. Microbiol.">
        <title>Vibrio caribbeanicus sp. nov., isolated from the marine sponge Scleritoderma cyanea.</title>
        <authorList>
            <person name="Hoffmann M."/>
            <person name="Monday S.R."/>
            <person name="Allard M.W."/>
            <person name="Strain E.A."/>
            <person name="Whittaker P."/>
            <person name="Naum M."/>
            <person name="McCarthy P.J."/>
            <person name="Lopez J.V."/>
            <person name="Fischer M."/>
            <person name="Brown E.W."/>
        </authorList>
    </citation>
    <scope>NUCLEOTIDE SEQUENCE [LARGE SCALE GENOMIC DNA]</scope>
    <source>
        <strain evidence="4">DSMZ 21326</strain>
    </source>
</reference>
<feature type="signal peptide" evidence="1">
    <location>
        <begin position="1"/>
        <end position="22"/>
    </location>
</feature>
<accession>E8M9B6</accession>
<dbReference type="InterPro" id="IPR012338">
    <property type="entry name" value="Beta-lactam/transpept-like"/>
</dbReference>
<protein>
    <submittedName>
        <fullName evidence="3">Beta-lactamase</fullName>
    </submittedName>
</protein>
<dbReference type="EMBL" id="AEVT01000083">
    <property type="protein sequence ID" value="EGA69472.1"/>
    <property type="molecule type" value="Genomic_DNA"/>
</dbReference>
<evidence type="ECO:0000313" key="3">
    <source>
        <dbReference type="EMBL" id="EGA69472.1"/>
    </source>
</evidence>
<evidence type="ECO:0000313" key="4">
    <source>
        <dbReference type="Proteomes" id="UP000006228"/>
    </source>
</evidence>
<organism evidence="3 4">
    <name type="scientific">Vibrio sinaloensis DSM 21326</name>
    <dbReference type="NCBI Taxonomy" id="945550"/>
    <lineage>
        <taxon>Bacteria</taxon>
        <taxon>Pseudomonadati</taxon>
        <taxon>Pseudomonadota</taxon>
        <taxon>Gammaproteobacteria</taxon>
        <taxon>Vibrionales</taxon>
        <taxon>Vibrionaceae</taxon>
        <taxon>Vibrio</taxon>
        <taxon>Vibrio oreintalis group</taxon>
    </lineage>
</organism>
<evidence type="ECO:0000259" key="2">
    <source>
        <dbReference type="Pfam" id="PF00144"/>
    </source>
</evidence>
<dbReference type="InterPro" id="IPR050789">
    <property type="entry name" value="Diverse_Enzym_Activities"/>
</dbReference>
<dbReference type="SUPFAM" id="SSF56601">
    <property type="entry name" value="beta-lactamase/transpeptidase-like"/>
    <property type="match status" value="1"/>
</dbReference>
<feature type="domain" description="Beta-lactamase-related" evidence="2">
    <location>
        <begin position="176"/>
        <end position="450"/>
    </location>
</feature>
<feature type="chain" id="PRO_5003227456" evidence="1">
    <location>
        <begin position="23"/>
        <end position="472"/>
    </location>
</feature>
<evidence type="ECO:0000256" key="1">
    <source>
        <dbReference type="SAM" id="SignalP"/>
    </source>
</evidence>
<dbReference type="Gene3D" id="3.40.710.10">
    <property type="entry name" value="DD-peptidase/beta-lactamase superfamily"/>
    <property type="match status" value="1"/>
</dbReference>
<dbReference type="PROSITE" id="PS51257">
    <property type="entry name" value="PROKAR_LIPOPROTEIN"/>
    <property type="match status" value="1"/>
</dbReference>
<dbReference type="RefSeq" id="WP_008078502.1">
    <property type="nucleotide sequence ID" value="NZ_AEVT01000083.1"/>
</dbReference>
<dbReference type="Proteomes" id="UP000006228">
    <property type="component" value="Unassembled WGS sequence"/>
</dbReference>
<dbReference type="PANTHER" id="PTHR43283">
    <property type="entry name" value="BETA-LACTAMASE-RELATED"/>
    <property type="match status" value="1"/>
</dbReference>
<keyword evidence="1" id="KW-0732">Signal</keyword>
<dbReference type="PANTHER" id="PTHR43283:SF7">
    <property type="entry name" value="BETA-LACTAMASE-RELATED DOMAIN-CONTAINING PROTEIN"/>
    <property type="match status" value="1"/>
</dbReference>
<proteinExistence type="predicted"/>
<dbReference type="OrthoDB" id="9814204at2"/>
<dbReference type="GeneID" id="95570166"/>
<dbReference type="Pfam" id="PF00144">
    <property type="entry name" value="Beta-lactamase"/>
    <property type="match status" value="1"/>
</dbReference>
<comment type="caution">
    <text evidence="3">The sequence shown here is derived from an EMBL/GenBank/DDBJ whole genome shotgun (WGS) entry which is preliminary data.</text>
</comment>
<gene>
    <name evidence="3" type="ORF">VISI1226_09839</name>
</gene>
<dbReference type="AlphaFoldDB" id="E8M9B6"/>
<sequence>MALSVKDLLPFSIASLVMFSVACLSSPVPPDAHYGMFIANKSYGHSLHIEQVNGVDYVTTAWGKAAIDVDLQGGFNAKDHNVTLYGKFDRLNNGQYQFGELTYFNVHYTFSRTETPQGSELVAKLFDIPSLFVPISGANECKKWQKVNDVPFDQSKVRELSELSANPNNSYSDTTSLLIAKNGKLVVEEYFNGWDPEFPHTIQSITKSLTSLAMGDAINRGLIKSEAQKLSELMPAYAELLSGDKAQLTLAHLLTMGAGLDWNEWSTSYENPNNPRQKEMASLDPIAFVLDRGLISKPGEQFRYNGGLVTIIGELLSQRAEVDNFADYWRTSPLNALCFENAYFTNQTGGVTNAAGGGMLRPIDLLKVGQLVAQDGVWQEKRLLPKGWIERSTQRHLATGDGIYDYGYYWWLDDIDVAGKTYPVTFGLGYGGQVVAIVNELDLVVARTATHFMGRTPNIEMMRDYIIPAFTL</sequence>
<dbReference type="eggNOG" id="COG1680">
    <property type="taxonomic scope" value="Bacteria"/>
</dbReference>